<dbReference type="SMART" id="SM00481">
    <property type="entry name" value="POLIIIAc"/>
    <property type="match status" value="1"/>
</dbReference>
<dbReference type="AlphaFoldDB" id="A0A1F7GEE6"/>
<dbReference type="InterPro" id="IPR004013">
    <property type="entry name" value="PHP_dom"/>
</dbReference>
<evidence type="ECO:0000313" key="4">
    <source>
        <dbReference type="Proteomes" id="UP000178372"/>
    </source>
</evidence>
<dbReference type="InterPro" id="IPR016195">
    <property type="entry name" value="Pol/histidinol_Pase-like"/>
</dbReference>
<dbReference type="Proteomes" id="UP000178372">
    <property type="component" value="Unassembled WGS sequence"/>
</dbReference>
<comment type="caution">
    <text evidence="3">The sequence shown here is derived from an EMBL/GenBank/DDBJ whole genome shotgun (WGS) entry which is preliminary data.</text>
</comment>
<gene>
    <name evidence="3" type="ORF">A2690_02195</name>
</gene>
<dbReference type="InterPro" id="IPR052018">
    <property type="entry name" value="PHP_domain"/>
</dbReference>
<feature type="domain" description="Polymerase/histidinol phosphatase N-terminal" evidence="2">
    <location>
        <begin position="9"/>
        <end position="73"/>
    </location>
</feature>
<name>A0A1F7GEE6_9BACT</name>
<organism evidence="3 4">
    <name type="scientific">Candidatus Roizmanbacteria bacterium RIFCSPHIGHO2_01_FULL_39_12b</name>
    <dbReference type="NCBI Taxonomy" id="1802030"/>
    <lineage>
        <taxon>Bacteria</taxon>
        <taxon>Candidatus Roizmaniibacteriota</taxon>
    </lineage>
</organism>
<dbReference type="PANTHER" id="PTHR42924:SF3">
    <property type="entry name" value="POLYMERASE_HISTIDINOL PHOSPHATASE N-TERMINAL DOMAIN-CONTAINING PROTEIN"/>
    <property type="match status" value="1"/>
</dbReference>
<sequence length="341" mass="39398">MKQISYQSLHCHTTTSDGVLTHKQVLDECERNNIGVVAFTDHDTLPTQETIEGLKKINHEVKFFTGIEMSATRVIEIKDQIELFHVVGLFVDLENKNLLKYSDNAIQKRIKRTKEIITNCKSLGLDISYDEVQKQVTGTVGRPHIAKAILSKEKNIKIMSQLEKKLFQEAKKNDELKETYEKVKNADLWQKVFTLFLSNNSYIKNVYVHYVDQIYMDDAVSLIRNAGGIALIAHWTYFKDKLPLTLVEKFCQEKRIDGLETVYAFGVEKFNQNEFEADMKNLDHLCDKYNLAKGGGGDFHKKEDFKLINNPRFSGFASRTKGLIERVLKLYPYLSKRWSTL</sequence>
<proteinExistence type="predicted"/>
<accession>A0A1F7GEE6</accession>
<evidence type="ECO:0000259" key="2">
    <source>
        <dbReference type="SMART" id="SM00481"/>
    </source>
</evidence>
<dbReference type="SUPFAM" id="SSF89550">
    <property type="entry name" value="PHP domain-like"/>
    <property type="match status" value="1"/>
</dbReference>
<dbReference type="EMBL" id="MFZF01000002">
    <property type="protein sequence ID" value="OGK17234.1"/>
    <property type="molecule type" value="Genomic_DNA"/>
</dbReference>
<dbReference type="Gene3D" id="3.20.20.140">
    <property type="entry name" value="Metal-dependent hydrolases"/>
    <property type="match status" value="1"/>
</dbReference>
<protein>
    <recommendedName>
        <fullName evidence="2">Polymerase/histidinol phosphatase N-terminal domain-containing protein</fullName>
    </recommendedName>
</protein>
<evidence type="ECO:0000313" key="3">
    <source>
        <dbReference type="EMBL" id="OGK17234.1"/>
    </source>
</evidence>
<reference evidence="3 4" key="1">
    <citation type="journal article" date="2016" name="Nat. Commun.">
        <title>Thousands of microbial genomes shed light on interconnected biogeochemical processes in an aquifer system.</title>
        <authorList>
            <person name="Anantharaman K."/>
            <person name="Brown C.T."/>
            <person name="Hug L.A."/>
            <person name="Sharon I."/>
            <person name="Castelle C.J."/>
            <person name="Probst A.J."/>
            <person name="Thomas B.C."/>
            <person name="Singh A."/>
            <person name="Wilkins M.J."/>
            <person name="Karaoz U."/>
            <person name="Brodie E.L."/>
            <person name="Williams K.H."/>
            <person name="Hubbard S.S."/>
            <person name="Banfield J.F."/>
        </authorList>
    </citation>
    <scope>NUCLEOTIDE SEQUENCE [LARGE SCALE GENOMIC DNA]</scope>
</reference>
<dbReference type="Gene3D" id="1.10.150.650">
    <property type="match status" value="1"/>
</dbReference>
<dbReference type="InterPro" id="IPR003141">
    <property type="entry name" value="Pol/His_phosphatase_N"/>
</dbReference>
<feature type="coiled-coil region" evidence="1">
    <location>
        <begin position="159"/>
        <end position="186"/>
    </location>
</feature>
<evidence type="ECO:0000256" key="1">
    <source>
        <dbReference type="SAM" id="Coils"/>
    </source>
</evidence>
<dbReference type="Pfam" id="PF02811">
    <property type="entry name" value="PHP"/>
    <property type="match status" value="1"/>
</dbReference>
<dbReference type="PANTHER" id="PTHR42924">
    <property type="entry name" value="EXONUCLEASE"/>
    <property type="match status" value="1"/>
</dbReference>
<keyword evidence="1" id="KW-0175">Coiled coil</keyword>
<dbReference type="GO" id="GO:0035312">
    <property type="term" value="F:5'-3' DNA exonuclease activity"/>
    <property type="evidence" value="ECO:0007669"/>
    <property type="project" value="TreeGrafter"/>
</dbReference>
<dbReference type="GO" id="GO:0004534">
    <property type="term" value="F:5'-3' RNA exonuclease activity"/>
    <property type="evidence" value="ECO:0007669"/>
    <property type="project" value="TreeGrafter"/>
</dbReference>